<protein>
    <submittedName>
        <fullName evidence="1">Uncharacterized protein</fullName>
    </submittedName>
</protein>
<dbReference type="EMBL" id="AWUE01012838">
    <property type="protein sequence ID" value="OMP08222.1"/>
    <property type="molecule type" value="Genomic_DNA"/>
</dbReference>
<keyword evidence="2" id="KW-1185">Reference proteome</keyword>
<proteinExistence type="predicted"/>
<dbReference type="Proteomes" id="UP000187203">
    <property type="component" value="Unassembled WGS sequence"/>
</dbReference>
<organism evidence="1 2">
    <name type="scientific">Corchorus olitorius</name>
    <dbReference type="NCBI Taxonomy" id="93759"/>
    <lineage>
        <taxon>Eukaryota</taxon>
        <taxon>Viridiplantae</taxon>
        <taxon>Streptophyta</taxon>
        <taxon>Embryophyta</taxon>
        <taxon>Tracheophyta</taxon>
        <taxon>Spermatophyta</taxon>
        <taxon>Magnoliopsida</taxon>
        <taxon>eudicotyledons</taxon>
        <taxon>Gunneridae</taxon>
        <taxon>Pentapetalae</taxon>
        <taxon>rosids</taxon>
        <taxon>malvids</taxon>
        <taxon>Malvales</taxon>
        <taxon>Malvaceae</taxon>
        <taxon>Grewioideae</taxon>
        <taxon>Apeibeae</taxon>
        <taxon>Corchorus</taxon>
    </lineage>
</organism>
<comment type="caution">
    <text evidence="1">The sequence shown here is derived from an EMBL/GenBank/DDBJ whole genome shotgun (WGS) entry which is preliminary data.</text>
</comment>
<evidence type="ECO:0000313" key="1">
    <source>
        <dbReference type="EMBL" id="OMP08222.1"/>
    </source>
</evidence>
<evidence type="ECO:0000313" key="2">
    <source>
        <dbReference type="Proteomes" id="UP000187203"/>
    </source>
</evidence>
<reference evidence="2" key="1">
    <citation type="submission" date="2013-09" db="EMBL/GenBank/DDBJ databases">
        <title>Corchorus olitorius genome sequencing.</title>
        <authorList>
            <person name="Alam M."/>
            <person name="Haque M.S."/>
            <person name="Islam M.S."/>
            <person name="Emdad E.M."/>
            <person name="Islam M.M."/>
            <person name="Ahmed B."/>
            <person name="Halim A."/>
            <person name="Hossen Q.M.M."/>
            <person name="Hossain M.Z."/>
            <person name="Ahmed R."/>
            <person name="Khan M.M."/>
            <person name="Islam R."/>
            <person name="Rashid M.M."/>
            <person name="Khan S.A."/>
            <person name="Rahman M.S."/>
            <person name="Alam M."/>
            <person name="Yahiya A.S."/>
            <person name="Khan M.S."/>
            <person name="Azam M.S."/>
            <person name="Haque T."/>
            <person name="Lashkar M.Z.H."/>
            <person name="Akhand A.I."/>
            <person name="Morshed G."/>
            <person name="Roy S."/>
            <person name="Uddin K.S."/>
            <person name="Rabeya T."/>
            <person name="Hossain A.S."/>
            <person name="Chowdhury A."/>
            <person name="Snigdha A.R."/>
            <person name="Mortoza M.S."/>
            <person name="Matin S.A."/>
            <person name="Hoque S.M.E."/>
            <person name="Islam M.K."/>
            <person name="Roy D.K."/>
            <person name="Haider R."/>
            <person name="Moosa M.M."/>
            <person name="Elias S.M."/>
            <person name="Hasan A.M."/>
            <person name="Jahan S."/>
            <person name="Shafiuddin M."/>
            <person name="Mahmood N."/>
            <person name="Shommy N.S."/>
        </authorList>
    </citation>
    <scope>NUCLEOTIDE SEQUENCE [LARGE SCALE GENOMIC DNA]</scope>
    <source>
        <strain evidence="2">cv. O-4</strain>
    </source>
</reference>
<name>A0A1R3KMB4_9ROSI</name>
<sequence>MEMRARVKDVYGVRKKMERERFVRADKIRGGSLKIETG</sequence>
<gene>
    <name evidence="1" type="ORF">COLO4_06668</name>
</gene>
<accession>A0A1R3KMB4</accession>
<dbReference type="AlphaFoldDB" id="A0A1R3KMB4"/>